<dbReference type="Pfam" id="PF01395">
    <property type="entry name" value="PBP_GOBP"/>
    <property type="match status" value="1"/>
</dbReference>
<dbReference type="GO" id="GO:0005549">
    <property type="term" value="F:odorant binding"/>
    <property type="evidence" value="ECO:0007669"/>
    <property type="project" value="InterPro"/>
</dbReference>
<proteinExistence type="evidence at transcript level"/>
<reference evidence="2" key="2">
    <citation type="submission" date="2015-06" db="EMBL/GenBank/DDBJ databases">
        <authorList>
            <person name="Hoefler B.C."/>
            <person name="Straight P.D."/>
        </authorList>
    </citation>
    <scope>NUCLEOTIDE SEQUENCE</scope>
</reference>
<dbReference type="InterPro" id="IPR036728">
    <property type="entry name" value="PBP_GOBP_sf"/>
</dbReference>
<dbReference type="SMART" id="SM00708">
    <property type="entry name" value="PhBP"/>
    <property type="match status" value="1"/>
</dbReference>
<dbReference type="AlphaFoldDB" id="A0A0M4JIQ5"/>
<keyword evidence="1" id="KW-0732">Signal</keyword>
<protein>
    <submittedName>
        <fullName evidence="2">Odorant binding protein 25</fullName>
    </submittedName>
</protein>
<evidence type="ECO:0000256" key="1">
    <source>
        <dbReference type="SAM" id="SignalP"/>
    </source>
</evidence>
<dbReference type="SUPFAM" id="SSF47565">
    <property type="entry name" value="Insect pheromone/odorant-binding proteins"/>
    <property type="match status" value="1"/>
</dbReference>
<organism evidence="2">
    <name type="scientific">Spodoptera litura</name>
    <name type="common">Asian cotton leafworm</name>
    <dbReference type="NCBI Taxonomy" id="69820"/>
    <lineage>
        <taxon>Eukaryota</taxon>
        <taxon>Metazoa</taxon>
        <taxon>Ecdysozoa</taxon>
        <taxon>Arthropoda</taxon>
        <taxon>Hexapoda</taxon>
        <taxon>Insecta</taxon>
        <taxon>Pterygota</taxon>
        <taxon>Neoptera</taxon>
        <taxon>Endopterygota</taxon>
        <taxon>Lepidoptera</taxon>
        <taxon>Glossata</taxon>
        <taxon>Ditrysia</taxon>
        <taxon>Noctuoidea</taxon>
        <taxon>Noctuidae</taxon>
        <taxon>Amphipyrinae</taxon>
        <taxon>Spodoptera</taxon>
    </lineage>
</organism>
<feature type="signal peptide" evidence="1">
    <location>
        <begin position="1"/>
        <end position="21"/>
    </location>
</feature>
<reference evidence="2" key="1">
    <citation type="journal article" date="2015" name="Sci. Rep.">
        <title>Identification and comparative expression analysis of odorant binding protein genes in the tobacco cutworm Spodoptera litura.</title>
        <authorList>
            <person name="Gu S.H."/>
            <person name="Zhou J.J."/>
            <person name="Gao S."/>
            <person name="Wang D.H."/>
            <person name="Li X.C."/>
            <person name="Guo Y.Y."/>
            <person name="Zhang Y.J."/>
        </authorList>
    </citation>
    <scope>NUCLEOTIDE SEQUENCE</scope>
</reference>
<evidence type="ECO:0000313" key="2">
    <source>
        <dbReference type="EMBL" id="ALD65899.1"/>
    </source>
</evidence>
<name>A0A0M4JIQ5_SPOLT</name>
<dbReference type="EMBL" id="KT192046">
    <property type="protein sequence ID" value="ALD65899.1"/>
    <property type="molecule type" value="mRNA"/>
</dbReference>
<dbReference type="InterPro" id="IPR006170">
    <property type="entry name" value="PBP/GOBP"/>
</dbReference>
<dbReference type="CDD" id="cd23992">
    <property type="entry name" value="PBP_GOBP"/>
    <property type="match status" value="1"/>
</dbReference>
<dbReference type="Gene3D" id="1.10.238.20">
    <property type="entry name" value="Pheromone/general odorant binding protein domain"/>
    <property type="match status" value="1"/>
</dbReference>
<accession>A0A0M4JIQ5</accession>
<sequence length="154" mass="17016">MAKVTCIVLFVVGVSLSSIQADDGKNESEVEIDVNQIIDDCIEEYHIPRRLFLAAAETGSTHALTPCFWSCCFKGVGVLNSEGQYDIDATLDLSKKIFTDHEYEKVEIIVKKCESVNGAPVSNGNIECEKSVLLADCLFDNAKKHFPNMFGVDY</sequence>
<gene>
    <name evidence="2" type="primary">OBP25</name>
</gene>
<feature type="chain" id="PRO_5005796385" evidence="1">
    <location>
        <begin position="22"/>
        <end position="154"/>
    </location>
</feature>